<organism evidence="2 3">
    <name type="scientific">Agrilutibacter solisilvae</name>
    <dbReference type="NCBI Taxonomy" id="2763317"/>
    <lineage>
        <taxon>Bacteria</taxon>
        <taxon>Pseudomonadati</taxon>
        <taxon>Pseudomonadota</taxon>
        <taxon>Gammaproteobacteria</taxon>
        <taxon>Lysobacterales</taxon>
        <taxon>Lysobacteraceae</taxon>
        <taxon>Agrilutibacter</taxon>
    </lineage>
</organism>
<name>A0A975AQH8_9GAMM</name>
<dbReference type="Gene3D" id="3.30.450.40">
    <property type="match status" value="1"/>
</dbReference>
<dbReference type="Proteomes" id="UP000639274">
    <property type="component" value="Chromosome"/>
</dbReference>
<dbReference type="AlphaFoldDB" id="A0A975AQH8"/>
<proteinExistence type="predicted"/>
<dbReference type="RefSeq" id="WP_207526513.1">
    <property type="nucleotide sequence ID" value="NZ_CP071518.1"/>
</dbReference>
<sequence length="95" mass="10623">MLESRIRLAIGDGVVGDCARQRTLQRVDDTRRDGRYVADDQINLSELAVPLQHDGQLLGVLDSEHPQTGFYDARHEQALSAIAQRAAERLSRLAR</sequence>
<dbReference type="EMBL" id="CP071518">
    <property type="protein sequence ID" value="QSX76969.1"/>
    <property type="molecule type" value="Genomic_DNA"/>
</dbReference>
<accession>A0A975AQH8</accession>
<keyword evidence="3" id="KW-1185">Reference proteome</keyword>
<evidence type="ECO:0000259" key="1">
    <source>
        <dbReference type="Pfam" id="PF13185"/>
    </source>
</evidence>
<evidence type="ECO:0000313" key="3">
    <source>
        <dbReference type="Proteomes" id="UP000639274"/>
    </source>
</evidence>
<dbReference type="InterPro" id="IPR003018">
    <property type="entry name" value="GAF"/>
</dbReference>
<feature type="domain" description="GAF" evidence="1">
    <location>
        <begin position="6"/>
        <end position="87"/>
    </location>
</feature>
<evidence type="ECO:0000313" key="2">
    <source>
        <dbReference type="EMBL" id="QSX76969.1"/>
    </source>
</evidence>
<protein>
    <submittedName>
        <fullName evidence="2">GAF domain-containing protein</fullName>
    </submittedName>
</protein>
<dbReference type="Pfam" id="PF13185">
    <property type="entry name" value="GAF_2"/>
    <property type="match status" value="1"/>
</dbReference>
<gene>
    <name evidence="2" type="ORF">I8J32_009055</name>
</gene>
<dbReference type="KEGG" id="lsf:I8J32_009055"/>
<reference evidence="2 3" key="1">
    <citation type="submission" date="2021-03" db="EMBL/GenBank/DDBJ databases">
        <title>Lysobacter sp. nov. isolated from soil of gangwondo yeongwol, south Korea.</title>
        <authorList>
            <person name="Kim K.R."/>
            <person name="Kim K.H."/>
            <person name="Jeon C.O."/>
        </authorList>
    </citation>
    <scope>NUCLEOTIDE SEQUENCE [LARGE SCALE GENOMIC DNA]</scope>
    <source>
        <strain evidence="2 3">R19</strain>
    </source>
</reference>
<dbReference type="SUPFAM" id="SSF55781">
    <property type="entry name" value="GAF domain-like"/>
    <property type="match status" value="1"/>
</dbReference>
<dbReference type="InterPro" id="IPR029016">
    <property type="entry name" value="GAF-like_dom_sf"/>
</dbReference>